<organism evidence="1 2">
    <name type="scientific">Massilia psychrophila</name>
    <dbReference type="NCBI Taxonomy" id="1603353"/>
    <lineage>
        <taxon>Bacteria</taxon>
        <taxon>Pseudomonadati</taxon>
        <taxon>Pseudomonadota</taxon>
        <taxon>Betaproteobacteria</taxon>
        <taxon>Burkholderiales</taxon>
        <taxon>Oxalobacteraceae</taxon>
        <taxon>Telluria group</taxon>
        <taxon>Massilia</taxon>
    </lineage>
</organism>
<keyword evidence="2" id="KW-1185">Reference proteome</keyword>
<gene>
    <name evidence="1" type="ORF">CR103_09265</name>
</gene>
<comment type="caution">
    <text evidence="1">The sequence shown here is derived from an EMBL/GenBank/DDBJ whole genome shotgun (WGS) entry which is preliminary data.</text>
</comment>
<name>A0A2G8T258_9BURK</name>
<protein>
    <submittedName>
        <fullName evidence="1">Uncharacterized protein</fullName>
    </submittedName>
</protein>
<dbReference type="EMBL" id="PDOB01000011">
    <property type="protein sequence ID" value="PIL40126.1"/>
    <property type="molecule type" value="Genomic_DNA"/>
</dbReference>
<dbReference type="Proteomes" id="UP000228593">
    <property type="component" value="Unassembled WGS sequence"/>
</dbReference>
<sequence length="226" mass="24521">MNSSLKYPEQFSVATITGSPGEVRRQLDGIDAEQVVAFTVQSGPTREAGAIVETLASLAPLLHNILATRHQHALETIVEALVPKLVPEPHELKEAVMLARARTAVLTTRDWMTAPQIAEVAGFNTTNPSVPPGKWKRAGAIFAIRHNGVDYYPTFGLDPSNGYRPLKSMAAVIQVLEAMKDGWGMAYWFQSANSFLGGQRPQDLMASAPHRVLAAAEDEVQEIAHG</sequence>
<evidence type="ECO:0000313" key="2">
    <source>
        <dbReference type="Proteomes" id="UP000228593"/>
    </source>
</evidence>
<evidence type="ECO:0000313" key="1">
    <source>
        <dbReference type="EMBL" id="PIL40126.1"/>
    </source>
</evidence>
<dbReference type="OrthoDB" id="111944at2"/>
<accession>A0A2G8T258</accession>
<proteinExistence type="predicted"/>
<reference evidence="1 2" key="1">
    <citation type="submission" date="2017-10" db="EMBL/GenBank/DDBJ databases">
        <title>Massilia psychrophilum sp. nov., a novel purple-pigmented bacterium isolated from Tianshan glacier, Xinjiang Municipality, China.</title>
        <authorList>
            <person name="Wang H."/>
        </authorList>
    </citation>
    <scope>NUCLEOTIDE SEQUENCE [LARGE SCALE GENOMIC DNA]</scope>
    <source>
        <strain evidence="1 2">JCM 30813</strain>
    </source>
</reference>
<dbReference type="RefSeq" id="WP_099915706.1">
    <property type="nucleotide sequence ID" value="NZ_BMHS01000006.1"/>
</dbReference>
<dbReference type="AlphaFoldDB" id="A0A2G8T258"/>